<feature type="domain" description="HD" evidence="4">
    <location>
        <begin position="62"/>
        <end position="249"/>
    </location>
</feature>
<proteinExistence type="inferred from homology"/>
<dbReference type="AlphaFoldDB" id="A0A327X0B1"/>
<keyword evidence="8" id="KW-1185">Reference proteome</keyword>
<name>A0A327X0B1_9GAMM</name>
<dbReference type="CDD" id="cd00077">
    <property type="entry name" value="HDc"/>
    <property type="match status" value="1"/>
</dbReference>
<dbReference type="InterPro" id="IPR023023">
    <property type="entry name" value="dNTPase_2"/>
</dbReference>
<organism evidence="5 7">
    <name type="scientific">Aliidiomarina maris</name>
    <dbReference type="NCBI Taxonomy" id="531312"/>
    <lineage>
        <taxon>Bacteria</taxon>
        <taxon>Pseudomonadati</taxon>
        <taxon>Pseudomonadota</taxon>
        <taxon>Gammaproteobacteria</taxon>
        <taxon>Alteromonadales</taxon>
        <taxon>Idiomarinaceae</taxon>
        <taxon>Aliidiomarina</taxon>
    </lineage>
</organism>
<evidence type="ECO:0000313" key="8">
    <source>
        <dbReference type="Proteomes" id="UP000287865"/>
    </source>
</evidence>
<dbReference type="EMBL" id="PIPK01000005">
    <property type="protein sequence ID" value="RUO24779.1"/>
    <property type="molecule type" value="Genomic_DNA"/>
</dbReference>
<dbReference type="SUPFAM" id="SSF109604">
    <property type="entry name" value="HD-domain/PDEase-like"/>
    <property type="match status" value="1"/>
</dbReference>
<dbReference type="SMART" id="SM00471">
    <property type="entry name" value="HDc"/>
    <property type="match status" value="1"/>
</dbReference>
<dbReference type="GO" id="GO:0006203">
    <property type="term" value="P:dGTP catabolic process"/>
    <property type="evidence" value="ECO:0007669"/>
    <property type="project" value="TreeGrafter"/>
</dbReference>
<evidence type="ECO:0000256" key="3">
    <source>
        <dbReference type="SAM" id="MobiDB-lite"/>
    </source>
</evidence>
<dbReference type="InterPro" id="IPR026875">
    <property type="entry name" value="PHydrolase_assoc_dom"/>
</dbReference>
<dbReference type="PANTHER" id="PTHR11373">
    <property type="entry name" value="DEOXYNUCLEOSIDE TRIPHOSPHATE TRIPHOSPHOHYDROLASE"/>
    <property type="match status" value="1"/>
</dbReference>
<dbReference type="GO" id="GO:0008832">
    <property type="term" value="F:dGTPase activity"/>
    <property type="evidence" value="ECO:0007669"/>
    <property type="project" value="TreeGrafter"/>
</dbReference>
<comment type="caution">
    <text evidence="5">The sequence shown here is derived from an EMBL/GenBank/DDBJ whole genome shotgun (WGS) entry which is preliminary data.</text>
</comment>
<sequence length="431" mass="48893">MQSLSLADWQQRRSGPNQQRPGDMRTAWQRDRARVLHSAAFRRLQSKTQIMNVGENDFYRTRLTHSLEAAQIGASLINHLHHSGSEFERTLLPDENLMEALCLAHDIGHPPFGHGGETALNFKMLASGGFEGNGQTLRIVGRLEAYHEAHGMDLTRRTLLGLLKYPVLMPDLPQPQDDSKPGALSRWKPAKAIFQADSDILDWVLAPLSDNDRSAFQQVEPLASSPWQRSLYKSFDASLMELADDIAYGVHDLEDAVVTGTLNAQQWQQHMGQLIDNLDDSLGSLMHKLQQQLFSSSHHQRKNAIGALVNIFVTSVQVSETLPVASEPQLRFNATLPHHQRQLLNGLKSVVFEYVINQPEIQQLRYRSQHMLLDLFAAFHTEPTRLLPRNTRERWQQAFDKEGQIGADRALCDYIAGMTDDYAERMYRSLF</sequence>
<dbReference type="NCBIfam" id="NF041026">
    <property type="entry name" value="antiphage_dGTPase"/>
    <property type="match status" value="1"/>
</dbReference>
<evidence type="ECO:0000313" key="6">
    <source>
        <dbReference type="EMBL" id="RUO24779.1"/>
    </source>
</evidence>
<dbReference type="Pfam" id="PF01966">
    <property type="entry name" value="HD"/>
    <property type="match status" value="1"/>
</dbReference>
<reference evidence="6 8" key="1">
    <citation type="journal article" date="2018" name="Front. Microbiol.">
        <title>Genome-Based Analysis Reveals the Taxonomy and Diversity of the Family Idiomarinaceae.</title>
        <authorList>
            <person name="Liu Y."/>
            <person name="Lai Q."/>
            <person name="Shao Z."/>
        </authorList>
    </citation>
    <scope>NUCLEOTIDE SEQUENCE [LARGE SCALE GENOMIC DNA]</scope>
    <source>
        <strain evidence="6 8">CF12-14</strain>
    </source>
</reference>
<dbReference type="EMBL" id="QLMD01000005">
    <property type="protein sequence ID" value="RAJ98406.1"/>
    <property type="molecule type" value="Genomic_DNA"/>
</dbReference>
<dbReference type="Proteomes" id="UP000249203">
    <property type="component" value="Unassembled WGS sequence"/>
</dbReference>
<evidence type="ECO:0000256" key="2">
    <source>
        <dbReference type="HAMAP-Rule" id="MF_01212"/>
    </source>
</evidence>
<accession>A0A327X0B1</accession>
<dbReference type="HAMAP" id="MF_01212">
    <property type="entry name" value="dGTPase_type2"/>
    <property type="match status" value="1"/>
</dbReference>
<reference evidence="5 7" key="2">
    <citation type="submission" date="2018-06" db="EMBL/GenBank/DDBJ databases">
        <title>Genomic Encyclopedia of Type Strains, Phase III (KMG-III): the genomes of soil and plant-associated and newly described type strains.</title>
        <authorList>
            <person name="Whitman W."/>
        </authorList>
    </citation>
    <scope>NUCLEOTIDE SEQUENCE [LARGE SCALE GENOMIC DNA]</scope>
    <source>
        <strain evidence="5 7">CGMCC 1.15366</strain>
    </source>
</reference>
<dbReference type="PROSITE" id="PS51831">
    <property type="entry name" value="HD"/>
    <property type="match status" value="1"/>
</dbReference>
<evidence type="ECO:0000313" key="7">
    <source>
        <dbReference type="Proteomes" id="UP000249203"/>
    </source>
</evidence>
<dbReference type="InterPro" id="IPR050135">
    <property type="entry name" value="dGTPase-like"/>
</dbReference>
<dbReference type="OrthoDB" id="9803619at2"/>
<evidence type="ECO:0000259" key="4">
    <source>
        <dbReference type="PROSITE" id="PS51831"/>
    </source>
</evidence>
<protein>
    <recommendedName>
        <fullName evidence="2">Deoxyguanosinetriphosphate triphosphohydrolase-like protein</fullName>
    </recommendedName>
</protein>
<dbReference type="Gene3D" id="1.10.3210.10">
    <property type="entry name" value="Hypothetical protein af1432"/>
    <property type="match status" value="1"/>
</dbReference>
<dbReference type="NCBIfam" id="NF003701">
    <property type="entry name" value="PRK05318.1"/>
    <property type="match status" value="1"/>
</dbReference>
<comment type="similarity">
    <text evidence="2">Belongs to the dGTPase family. Type 2 subfamily.</text>
</comment>
<dbReference type="InterPro" id="IPR003607">
    <property type="entry name" value="HD/PDEase_dom"/>
</dbReference>
<dbReference type="InterPro" id="IPR006261">
    <property type="entry name" value="dGTPase"/>
</dbReference>
<dbReference type="Pfam" id="PF13286">
    <property type="entry name" value="HD_assoc"/>
    <property type="match status" value="1"/>
</dbReference>
<evidence type="ECO:0000313" key="5">
    <source>
        <dbReference type="EMBL" id="RAJ98406.1"/>
    </source>
</evidence>
<dbReference type="InterPro" id="IPR006674">
    <property type="entry name" value="HD_domain"/>
</dbReference>
<gene>
    <name evidence="5" type="ORF">B0I24_105159</name>
    <name evidence="6" type="ORF">CWE07_06960</name>
</gene>
<dbReference type="NCBIfam" id="TIGR01353">
    <property type="entry name" value="dGTP_triPase"/>
    <property type="match status" value="1"/>
</dbReference>
<feature type="region of interest" description="Disordered" evidence="3">
    <location>
        <begin position="1"/>
        <end position="26"/>
    </location>
</feature>
<dbReference type="Proteomes" id="UP000287865">
    <property type="component" value="Unassembled WGS sequence"/>
</dbReference>
<keyword evidence="1 2" id="KW-0378">Hydrolase</keyword>
<evidence type="ECO:0000256" key="1">
    <source>
        <dbReference type="ARBA" id="ARBA00022801"/>
    </source>
</evidence>
<dbReference type="PANTHER" id="PTHR11373:SF40">
    <property type="entry name" value="DEOXYGUANOSINETRIPHOSPHATE TRIPHOSPHOHYDROLASE-LIKE PROTEIN 2"/>
    <property type="match status" value="1"/>
</dbReference>